<feature type="transmembrane region" description="Helical" evidence="1">
    <location>
        <begin position="214"/>
        <end position="236"/>
    </location>
</feature>
<dbReference type="RefSeq" id="WP_092906639.1">
    <property type="nucleotide sequence ID" value="NZ_FOUZ01000003.1"/>
</dbReference>
<keyword evidence="1" id="KW-0472">Membrane</keyword>
<evidence type="ECO:0008006" key="4">
    <source>
        <dbReference type="Google" id="ProtNLM"/>
    </source>
</evidence>
<keyword evidence="3" id="KW-1185">Reference proteome</keyword>
<feature type="transmembrane region" description="Helical" evidence="1">
    <location>
        <begin position="51"/>
        <end position="74"/>
    </location>
</feature>
<dbReference type="AlphaFoldDB" id="A0A1I4U5L7"/>
<dbReference type="InterPro" id="IPR025238">
    <property type="entry name" value="DUF4184"/>
</dbReference>
<feature type="transmembrane region" description="Helical" evidence="1">
    <location>
        <begin position="159"/>
        <end position="176"/>
    </location>
</feature>
<gene>
    <name evidence="2" type="ORF">SAMN05421738_10389</name>
</gene>
<proteinExistence type="predicted"/>
<keyword evidence="1" id="KW-1133">Transmembrane helix</keyword>
<feature type="transmembrane region" description="Helical" evidence="1">
    <location>
        <begin position="104"/>
        <end position="123"/>
    </location>
</feature>
<accession>A0A1I4U5L7</accession>
<sequence>MPLTFCHPAIILPLKKLKPNWFSMTGLIVGSMSPDLEYFSRMKIEATHSHLFWGVLYFDLPIALIYCFIFHLFIRNILIQHLPNYFKKRFVSFLDFDWINYFKSHWFIVILSILIGGYSHLFWDAFTHDTGFFVQLIPSLNQIWFTWPIEIKGYKFLQHFSSLIGGLFILVWINYLPKENILPSEFDIAFWIKIVALTLFISIFRFLFFPIDIVLGNIIVVIGMSGFISLMIFGMIEKVRK</sequence>
<dbReference type="Pfam" id="PF13803">
    <property type="entry name" value="DUF4184"/>
    <property type="match status" value="1"/>
</dbReference>
<dbReference type="EMBL" id="FOUZ01000003">
    <property type="protein sequence ID" value="SFM84318.1"/>
    <property type="molecule type" value="Genomic_DNA"/>
</dbReference>
<evidence type="ECO:0000313" key="2">
    <source>
        <dbReference type="EMBL" id="SFM84318.1"/>
    </source>
</evidence>
<keyword evidence="1" id="KW-0812">Transmembrane</keyword>
<dbReference type="OrthoDB" id="8481923at2"/>
<dbReference type="Proteomes" id="UP000199149">
    <property type="component" value="Unassembled WGS sequence"/>
</dbReference>
<dbReference type="STRING" id="684065.SAMN05421738_10389"/>
<protein>
    <recommendedName>
        <fullName evidence="4">DUF4184 family protein</fullName>
    </recommendedName>
</protein>
<organism evidence="2 3">
    <name type="scientific">Algoriella xinjiangensis</name>
    <dbReference type="NCBI Taxonomy" id="684065"/>
    <lineage>
        <taxon>Bacteria</taxon>
        <taxon>Pseudomonadati</taxon>
        <taxon>Bacteroidota</taxon>
        <taxon>Flavobacteriia</taxon>
        <taxon>Flavobacteriales</taxon>
        <taxon>Weeksellaceae</taxon>
        <taxon>Algoriella</taxon>
    </lineage>
</organism>
<reference evidence="3" key="1">
    <citation type="submission" date="2016-10" db="EMBL/GenBank/DDBJ databases">
        <authorList>
            <person name="Varghese N."/>
            <person name="Submissions S."/>
        </authorList>
    </citation>
    <scope>NUCLEOTIDE SEQUENCE [LARGE SCALE GENOMIC DNA]</scope>
    <source>
        <strain evidence="3">XJ109</strain>
    </source>
</reference>
<feature type="transmembrane region" description="Helical" evidence="1">
    <location>
        <begin position="188"/>
        <end position="208"/>
    </location>
</feature>
<evidence type="ECO:0000256" key="1">
    <source>
        <dbReference type="SAM" id="Phobius"/>
    </source>
</evidence>
<evidence type="ECO:0000313" key="3">
    <source>
        <dbReference type="Proteomes" id="UP000199149"/>
    </source>
</evidence>
<name>A0A1I4U5L7_9FLAO</name>